<dbReference type="RefSeq" id="WP_222964043.1">
    <property type="nucleotide sequence ID" value="NZ_JAINZZ010000023.1"/>
</dbReference>
<dbReference type="EMBL" id="JAINZZ010000023">
    <property type="protein sequence ID" value="MBY8879729.1"/>
    <property type="molecule type" value="Genomic_DNA"/>
</dbReference>
<reference evidence="1 2" key="1">
    <citation type="submission" date="2021-08" db="EMBL/GenBank/DDBJ databases">
        <title>WGS of actinomycetes from Thailand.</title>
        <authorList>
            <person name="Thawai C."/>
        </authorList>
    </citation>
    <scope>NUCLEOTIDE SEQUENCE [LARGE SCALE GENOMIC DNA]</scope>
    <source>
        <strain evidence="1 2">PLK6-54</strain>
    </source>
</reference>
<keyword evidence="2" id="KW-1185">Reference proteome</keyword>
<proteinExistence type="predicted"/>
<evidence type="ECO:0000313" key="2">
    <source>
        <dbReference type="Proteomes" id="UP000778578"/>
    </source>
</evidence>
<comment type="caution">
    <text evidence="1">The sequence shown here is derived from an EMBL/GenBank/DDBJ whole genome shotgun (WGS) entry which is preliminary data.</text>
</comment>
<sequence length="307" mass="33926">MNATETEFFRAFAGRVRDQLPTARRGDPTMSATDIAETTNTAVPVTFQAAPDAPCEAYPWCVEKGAHVDHFGRRVALPSSDRGMVLEAHLYTDQPSGVPVIDYDRGIDDWREFTSGDELRAEVAQVRAHLVRLEALADEYDAVREAAGAETPSTSVRDEKPRQWTLRSDTGVTVFGYLPPWAEEDPSDDNIPVKKLRFRLSDITHERVYDAPQMTVRGPFGDDGALEDVDSRVFAPQIWCGPHSDYPEERQPYAFITVLEECVIDHLGPQEVADIAGKLRAQADVLDQAAIDLAAARADWDANGGAL</sequence>
<protein>
    <submittedName>
        <fullName evidence="1">Uncharacterized protein</fullName>
    </submittedName>
</protein>
<organism evidence="1 2">
    <name type="scientific">Actinacidiphila acidipaludis</name>
    <dbReference type="NCBI Taxonomy" id="2873382"/>
    <lineage>
        <taxon>Bacteria</taxon>
        <taxon>Bacillati</taxon>
        <taxon>Actinomycetota</taxon>
        <taxon>Actinomycetes</taxon>
        <taxon>Kitasatosporales</taxon>
        <taxon>Streptomycetaceae</taxon>
        <taxon>Actinacidiphila</taxon>
    </lineage>
</organism>
<name>A0ABS7Q994_9ACTN</name>
<evidence type="ECO:0000313" key="1">
    <source>
        <dbReference type="EMBL" id="MBY8879729.1"/>
    </source>
</evidence>
<accession>A0ABS7Q994</accession>
<gene>
    <name evidence="1" type="ORF">K7862_19095</name>
</gene>
<dbReference type="Proteomes" id="UP000778578">
    <property type="component" value="Unassembled WGS sequence"/>
</dbReference>
<dbReference type="InterPro" id="IPR054202">
    <property type="entry name" value="DUF6907"/>
</dbReference>
<dbReference type="Pfam" id="PF21848">
    <property type="entry name" value="DUF6907"/>
    <property type="match status" value="1"/>
</dbReference>